<feature type="transmembrane region" description="Helical" evidence="2">
    <location>
        <begin position="137"/>
        <end position="160"/>
    </location>
</feature>
<dbReference type="PROSITE" id="PS50883">
    <property type="entry name" value="EAL"/>
    <property type="match status" value="1"/>
</dbReference>
<dbReference type="Pfam" id="PF00563">
    <property type="entry name" value="EAL"/>
    <property type="match status" value="1"/>
</dbReference>
<dbReference type="GO" id="GO:0071111">
    <property type="term" value="F:cyclic-guanylate-specific phosphodiesterase activity"/>
    <property type="evidence" value="ECO:0007669"/>
    <property type="project" value="UniProtKB-EC"/>
</dbReference>
<dbReference type="NCBIfam" id="TIGR00229">
    <property type="entry name" value="sensory_box"/>
    <property type="match status" value="1"/>
</dbReference>
<dbReference type="SUPFAM" id="SSF141868">
    <property type="entry name" value="EAL domain-like"/>
    <property type="match status" value="1"/>
</dbReference>
<comment type="caution">
    <text evidence="5">The sequence shown here is derived from an EMBL/GenBank/DDBJ whole genome shotgun (WGS) entry which is preliminary data.</text>
</comment>
<dbReference type="OrthoDB" id="9793210at2"/>
<dbReference type="CDD" id="cd01948">
    <property type="entry name" value="EAL"/>
    <property type="match status" value="1"/>
</dbReference>
<keyword evidence="2" id="KW-0472">Membrane</keyword>
<dbReference type="InterPro" id="IPR001633">
    <property type="entry name" value="EAL_dom"/>
</dbReference>
<dbReference type="PROSITE" id="PS50887">
    <property type="entry name" value="GGDEF"/>
    <property type="match status" value="1"/>
</dbReference>
<evidence type="ECO:0000259" key="4">
    <source>
        <dbReference type="PROSITE" id="PS50887"/>
    </source>
</evidence>
<evidence type="ECO:0000256" key="2">
    <source>
        <dbReference type="SAM" id="Phobius"/>
    </source>
</evidence>
<dbReference type="NCBIfam" id="TIGR00254">
    <property type="entry name" value="GGDEF"/>
    <property type="match status" value="1"/>
</dbReference>
<dbReference type="Gene3D" id="3.20.20.450">
    <property type="entry name" value="EAL domain"/>
    <property type="match status" value="1"/>
</dbReference>
<evidence type="ECO:0000256" key="1">
    <source>
        <dbReference type="ARBA" id="ARBA00051114"/>
    </source>
</evidence>
<evidence type="ECO:0000313" key="5">
    <source>
        <dbReference type="EMBL" id="GEN62903.1"/>
    </source>
</evidence>
<dbReference type="InterPro" id="IPR052155">
    <property type="entry name" value="Biofilm_reg_signaling"/>
</dbReference>
<dbReference type="SMART" id="SM00267">
    <property type="entry name" value="GGDEF"/>
    <property type="match status" value="1"/>
</dbReference>
<dbReference type="EMBL" id="BJYG01000012">
    <property type="protein sequence ID" value="GEN62903.1"/>
    <property type="molecule type" value="Genomic_DNA"/>
</dbReference>
<dbReference type="InterPro" id="IPR029787">
    <property type="entry name" value="Nucleotide_cyclase"/>
</dbReference>
<feature type="domain" description="EAL" evidence="3">
    <location>
        <begin position="540"/>
        <end position="789"/>
    </location>
</feature>
<accession>A0A511XIX6</accession>
<dbReference type="InterPro" id="IPR035919">
    <property type="entry name" value="EAL_sf"/>
</dbReference>
<evidence type="ECO:0000313" key="6">
    <source>
        <dbReference type="Proteomes" id="UP000321746"/>
    </source>
</evidence>
<dbReference type="InterPro" id="IPR043128">
    <property type="entry name" value="Rev_trsase/Diguanyl_cyclase"/>
</dbReference>
<comment type="catalytic activity">
    <reaction evidence="1">
        <text>3',3'-c-di-GMP + H2O = 5'-phosphoguanylyl(3'-&gt;5')guanosine + H(+)</text>
        <dbReference type="Rhea" id="RHEA:24902"/>
        <dbReference type="ChEBI" id="CHEBI:15377"/>
        <dbReference type="ChEBI" id="CHEBI:15378"/>
        <dbReference type="ChEBI" id="CHEBI:58754"/>
        <dbReference type="ChEBI" id="CHEBI:58805"/>
        <dbReference type="EC" id="3.1.4.52"/>
    </reaction>
    <physiologicalReaction direction="left-to-right" evidence="1">
        <dbReference type="Rhea" id="RHEA:24903"/>
    </physiologicalReaction>
</comment>
<gene>
    <name evidence="5" type="ORF">AOE01nite_11270</name>
</gene>
<keyword evidence="2" id="KW-0812">Transmembrane</keyword>
<feature type="transmembrane region" description="Helical" evidence="2">
    <location>
        <begin position="214"/>
        <end position="235"/>
    </location>
</feature>
<sequence length="805" mass="88551">MERLFTFLLSEQHAMSHLTVTVFAFLCGTFAIRFLASARFRLKTQIILFGIAITIAGLTSFFDTLWSSYPYLSWHIPEPTTAIAAVVMFAMACVSAYFYLCPKRTIKTVILAGCALAFGLSFSAFTILVSIVKPFVLAYDLSAVLSVMVLGSTLCGFAFWELGSPAASRPRFFASILLALTLTVLPLGSMGSVLPFGEWMTVIQTPDSASFSPIGVIALSEFIAIIFLVGIASFLDVRVAVAQQREGERIRHLADGTFEGLLICRGTEIIDANQRIQEMTGLDLTTLRHRDMPDLFVTPPSQQMLSGGGSAALFAPEQLELIGPGKRRIPVEVLTREMAYVDGQPAAVLAVRDITERKAAEEHIRYLALHDSLTSLPNRRGLEMVLSQVIETSRQSGVQSAILGLDLDGFKAVNDTLGHHAGDILLKEVAARFQKQLRDSDYLARLGGDEFIIILRTIRTKDDALQLAKRLLACLWQPFKLSGHDAYVGVSIGVAISPRDGDSAQMLLKCADIAMYQAKLHGKGQVCEFAAGMDADLRERHDLELDLRGALSRGELTIYYQPLFSSAGKITAFEALARWPHPERGMIPPDRFIPLAEETGLIVPLGEWVLRKACTVAATWSSDISIAVNLSPTQFQRIDLVEMVSSVLKETGLEPCRLELEVTESLLMEDMEKALALVTDLRKRGVRVALDDFGTGYSSLAYLHNFPFDKVKVDRTFINKITNDPNAWTIVESIIVMSHKLKLRVTAEGIETGAQLSLLQGHGCDEMQGFLLGRPMPETDASRMAENESKTARKDHITVVQDINA</sequence>
<dbReference type="SMART" id="SM00052">
    <property type="entry name" value="EAL"/>
    <property type="match status" value="1"/>
</dbReference>
<dbReference type="FunFam" id="3.30.70.270:FF:000001">
    <property type="entry name" value="Diguanylate cyclase domain protein"/>
    <property type="match status" value="1"/>
</dbReference>
<dbReference type="InterPro" id="IPR000160">
    <property type="entry name" value="GGDEF_dom"/>
</dbReference>
<dbReference type="PANTHER" id="PTHR44757:SF2">
    <property type="entry name" value="BIOFILM ARCHITECTURE MAINTENANCE PROTEIN MBAA"/>
    <property type="match status" value="1"/>
</dbReference>
<dbReference type="SUPFAM" id="SSF55785">
    <property type="entry name" value="PYP-like sensor domain (PAS domain)"/>
    <property type="match status" value="1"/>
</dbReference>
<organism evidence="5 6">
    <name type="scientific">Acetobacter oeni</name>
    <dbReference type="NCBI Taxonomy" id="304077"/>
    <lineage>
        <taxon>Bacteria</taxon>
        <taxon>Pseudomonadati</taxon>
        <taxon>Pseudomonadota</taxon>
        <taxon>Alphaproteobacteria</taxon>
        <taxon>Acetobacterales</taxon>
        <taxon>Acetobacteraceae</taxon>
        <taxon>Acetobacter</taxon>
    </lineage>
</organism>
<dbReference type="Gene3D" id="3.30.450.20">
    <property type="entry name" value="PAS domain"/>
    <property type="match status" value="1"/>
</dbReference>
<dbReference type="InterPro" id="IPR000014">
    <property type="entry name" value="PAS"/>
</dbReference>
<dbReference type="AlphaFoldDB" id="A0A511XIX6"/>
<dbReference type="FunFam" id="3.20.20.450:FF:000001">
    <property type="entry name" value="Cyclic di-GMP phosphodiesterase yahA"/>
    <property type="match status" value="1"/>
</dbReference>
<feature type="transmembrane region" description="Helical" evidence="2">
    <location>
        <begin position="47"/>
        <end position="69"/>
    </location>
</feature>
<feature type="domain" description="GGDEF" evidence="4">
    <location>
        <begin position="398"/>
        <end position="531"/>
    </location>
</feature>
<reference evidence="5 6" key="1">
    <citation type="submission" date="2019-07" db="EMBL/GenBank/DDBJ databases">
        <title>Whole genome shotgun sequence of Acetobacter oeni NBRC 105207.</title>
        <authorList>
            <person name="Hosoyama A."/>
            <person name="Uohara A."/>
            <person name="Ohji S."/>
            <person name="Ichikawa N."/>
        </authorList>
    </citation>
    <scope>NUCLEOTIDE SEQUENCE [LARGE SCALE GENOMIC DNA]</scope>
    <source>
        <strain evidence="5 6">NBRC 105207</strain>
    </source>
</reference>
<dbReference type="Proteomes" id="UP000321746">
    <property type="component" value="Unassembled WGS sequence"/>
</dbReference>
<evidence type="ECO:0008006" key="7">
    <source>
        <dbReference type="Google" id="ProtNLM"/>
    </source>
</evidence>
<protein>
    <recommendedName>
        <fullName evidence="7">Bifunctional diguanylate cyclase/phosphodiesterase</fullName>
    </recommendedName>
</protein>
<dbReference type="Gene3D" id="3.30.70.270">
    <property type="match status" value="1"/>
</dbReference>
<feature type="transmembrane region" description="Helical" evidence="2">
    <location>
        <begin position="14"/>
        <end position="35"/>
    </location>
</feature>
<keyword evidence="2" id="KW-1133">Transmembrane helix</keyword>
<dbReference type="Pfam" id="PF00990">
    <property type="entry name" value="GGDEF"/>
    <property type="match status" value="1"/>
</dbReference>
<evidence type="ECO:0000259" key="3">
    <source>
        <dbReference type="PROSITE" id="PS50883"/>
    </source>
</evidence>
<dbReference type="CDD" id="cd01949">
    <property type="entry name" value="GGDEF"/>
    <property type="match status" value="1"/>
</dbReference>
<feature type="transmembrane region" description="Helical" evidence="2">
    <location>
        <begin position="81"/>
        <end position="100"/>
    </location>
</feature>
<dbReference type="PANTHER" id="PTHR44757">
    <property type="entry name" value="DIGUANYLATE CYCLASE DGCP"/>
    <property type="match status" value="1"/>
</dbReference>
<feature type="transmembrane region" description="Helical" evidence="2">
    <location>
        <begin position="172"/>
        <end position="194"/>
    </location>
</feature>
<name>A0A511XIX6_9PROT</name>
<dbReference type="InterPro" id="IPR035965">
    <property type="entry name" value="PAS-like_dom_sf"/>
</dbReference>
<proteinExistence type="predicted"/>
<feature type="transmembrane region" description="Helical" evidence="2">
    <location>
        <begin position="109"/>
        <end position="131"/>
    </location>
</feature>
<dbReference type="SUPFAM" id="SSF55073">
    <property type="entry name" value="Nucleotide cyclase"/>
    <property type="match status" value="1"/>
</dbReference>
<dbReference type="GO" id="GO:0071732">
    <property type="term" value="P:cellular response to nitric oxide"/>
    <property type="evidence" value="ECO:0007669"/>
    <property type="project" value="UniProtKB-ARBA"/>
</dbReference>
<keyword evidence="6" id="KW-1185">Reference proteome</keyword>